<feature type="domain" description="Aminoglycoside phosphotransferase" evidence="1">
    <location>
        <begin position="32"/>
        <end position="261"/>
    </location>
</feature>
<dbReference type="InterPro" id="IPR011009">
    <property type="entry name" value="Kinase-like_dom_sf"/>
</dbReference>
<evidence type="ECO:0000259" key="1">
    <source>
        <dbReference type="Pfam" id="PF01636"/>
    </source>
</evidence>
<sequence>MTDADLVPLEALVPWLDAKGVGSGPLGSVGFLTGGTQNVLMRFTRDGRDYVLRRPPRHKRDRSDDTMRREARVLAGLASSDVPHPELVAACTDLDVLGCVFYVMAAVDGFTATESVPDAIAADPARHRVLGESIVDALAGLGRVDPEATGLAGLGRPGGWLARQVPRWAKQLDSYAQLENWPGPELPGLTEVSDWLTANQPGSWTPGLIHGDYHFGNVLFDPETARVAAVVDWELATIGDPLLDLGHLLATWPDPAEPRTRGLAVTLDALPSKQEVVARYAAGSSRDLSAMPWYHALACYRLGILLEGTHARGCAGKADPVLGKQFHAVAQSLFEQALTVIEGATCTGM</sequence>
<protein>
    <submittedName>
        <fullName evidence="2">Phosphotransferase family protein</fullName>
    </submittedName>
</protein>
<gene>
    <name evidence="2" type="ORF">FPZ12_041705</name>
</gene>
<name>A0A5N0UMM6_9PSEU</name>
<dbReference type="InterPro" id="IPR041726">
    <property type="entry name" value="ACAD10_11_N"/>
</dbReference>
<dbReference type="EMBL" id="VMNW02000122">
    <property type="protein sequence ID" value="KAA9150222.1"/>
    <property type="molecule type" value="Genomic_DNA"/>
</dbReference>
<dbReference type="Pfam" id="PF01636">
    <property type="entry name" value="APH"/>
    <property type="match status" value="1"/>
</dbReference>
<dbReference type="SUPFAM" id="SSF56112">
    <property type="entry name" value="Protein kinase-like (PK-like)"/>
    <property type="match status" value="1"/>
</dbReference>
<dbReference type="CDD" id="cd05154">
    <property type="entry name" value="ACAD10_11_N-like"/>
    <property type="match status" value="1"/>
</dbReference>
<organism evidence="2 3">
    <name type="scientific">Amycolatopsis acidicola</name>
    <dbReference type="NCBI Taxonomy" id="2596893"/>
    <lineage>
        <taxon>Bacteria</taxon>
        <taxon>Bacillati</taxon>
        <taxon>Actinomycetota</taxon>
        <taxon>Actinomycetes</taxon>
        <taxon>Pseudonocardiales</taxon>
        <taxon>Pseudonocardiaceae</taxon>
        <taxon>Amycolatopsis</taxon>
    </lineage>
</organism>
<dbReference type="PANTHER" id="PTHR21310:SF40">
    <property type="entry name" value="AMINOGLYCOSIDE PHOSPHOTRANSFERASE DOMAIN-CONTAINING PROTEIN-RELATED"/>
    <property type="match status" value="1"/>
</dbReference>
<evidence type="ECO:0000313" key="2">
    <source>
        <dbReference type="EMBL" id="KAA9150222.1"/>
    </source>
</evidence>
<reference evidence="2" key="1">
    <citation type="submission" date="2019-09" db="EMBL/GenBank/DDBJ databases">
        <authorList>
            <person name="Teo W.F.A."/>
            <person name="Duangmal K."/>
        </authorList>
    </citation>
    <scope>NUCLEOTIDE SEQUENCE [LARGE SCALE GENOMIC DNA]</scope>
    <source>
        <strain evidence="2">K81G1</strain>
    </source>
</reference>
<dbReference type="AlphaFoldDB" id="A0A5N0UMM6"/>
<accession>A0A5N0UMM6</accession>
<dbReference type="InterPro" id="IPR051678">
    <property type="entry name" value="AGP_Transferase"/>
</dbReference>
<dbReference type="OrthoDB" id="3806873at2"/>
<dbReference type="GO" id="GO:0016740">
    <property type="term" value="F:transferase activity"/>
    <property type="evidence" value="ECO:0007669"/>
    <property type="project" value="UniProtKB-KW"/>
</dbReference>
<keyword evidence="3" id="KW-1185">Reference proteome</keyword>
<dbReference type="RefSeq" id="WP_144757945.1">
    <property type="nucleotide sequence ID" value="NZ_VMNW02000122.1"/>
</dbReference>
<evidence type="ECO:0000313" key="3">
    <source>
        <dbReference type="Proteomes" id="UP000319769"/>
    </source>
</evidence>
<dbReference type="InterPro" id="IPR002575">
    <property type="entry name" value="Aminoglycoside_PTrfase"/>
</dbReference>
<comment type="caution">
    <text evidence="2">The sequence shown here is derived from an EMBL/GenBank/DDBJ whole genome shotgun (WGS) entry which is preliminary data.</text>
</comment>
<dbReference type="Gene3D" id="3.90.1200.10">
    <property type="match status" value="1"/>
</dbReference>
<dbReference type="PANTHER" id="PTHR21310">
    <property type="entry name" value="AMINOGLYCOSIDE PHOSPHOTRANSFERASE-RELATED-RELATED"/>
    <property type="match status" value="1"/>
</dbReference>
<dbReference type="Proteomes" id="UP000319769">
    <property type="component" value="Unassembled WGS sequence"/>
</dbReference>
<proteinExistence type="predicted"/>
<dbReference type="Gene3D" id="3.30.200.20">
    <property type="entry name" value="Phosphorylase Kinase, domain 1"/>
    <property type="match status" value="1"/>
</dbReference>